<evidence type="ECO:0000313" key="11">
    <source>
        <dbReference type="Ensembl" id="ENSMODP00000047164.1"/>
    </source>
</evidence>
<dbReference type="GeneTree" id="ENSGT00950000185162"/>
<dbReference type="AlphaFoldDB" id="A0A5F8GI79"/>
<feature type="domain" description="Beta-defensin" evidence="10">
    <location>
        <begin position="25"/>
        <end position="54"/>
    </location>
</feature>
<organism evidence="11 12">
    <name type="scientific">Monodelphis domestica</name>
    <name type="common">Gray short-tailed opossum</name>
    <dbReference type="NCBI Taxonomy" id="13616"/>
    <lineage>
        <taxon>Eukaryota</taxon>
        <taxon>Metazoa</taxon>
        <taxon>Chordata</taxon>
        <taxon>Craniata</taxon>
        <taxon>Vertebrata</taxon>
        <taxon>Euteleostomi</taxon>
        <taxon>Mammalia</taxon>
        <taxon>Metatheria</taxon>
        <taxon>Didelphimorphia</taxon>
        <taxon>Didelphidae</taxon>
        <taxon>Monodelphis</taxon>
    </lineage>
</organism>
<evidence type="ECO:0000256" key="3">
    <source>
        <dbReference type="ARBA" id="ARBA00022525"/>
    </source>
</evidence>
<dbReference type="FunCoup" id="A0A5F8GI79">
    <property type="interactions" value="4"/>
</dbReference>
<dbReference type="PANTHER" id="PTHR15001:SF3">
    <property type="entry name" value="BETA-DEFENSIN 123"/>
    <property type="match status" value="1"/>
</dbReference>
<keyword evidence="12" id="KW-1185">Reference proteome</keyword>
<keyword evidence="4 9" id="KW-0929">Antimicrobial</keyword>
<dbReference type="Bgee" id="ENSMODG00000036405">
    <property type="expression patterns" value="Expressed in lung and 15 other cell types or tissues"/>
</dbReference>
<dbReference type="Proteomes" id="UP000002280">
    <property type="component" value="Chromosome 1"/>
</dbReference>
<comment type="similarity">
    <text evidence="2 9">Belongs to the beta-defensin family.</text>
</comment>
<proteinExistence type="inferred from homology"/>
<evidence type="ECO:0000256" key="9">
    <source>
        <dbReference type="RuleBase" id="RU231113"/>
    </source>
</evidence>
<keyword evidence="7 9" id="KW-0044">Antibiotic</keyword>
<sequence length="76" mass="8564">MKLLLAFAIISFLAQTTQGSWGAKKCWNNVGRCRGTCRSSEKNHSQCTNKQKCCVKALMIQGIKWWGGQVEDERCP</sequence>
<reference evidence="11" key="2">
    <citation type="submission" date="2025-08" db="UniProtKB">
        <authorList>
            <consortium name="Ensembl"/>
        </authorList>
    </citation>
    <scope>IDENTIFICATION</scope>
</reference>
<dbReference type="InParanoid" id="A0A5F8GI79"/>
<evidence type="ECO:0000259" key="10">
    <source>
        <dbReference type="Pfam" id="PF13841"/>
    </source>
</evidence>
<accession>A0A5F8GI79</accession>
<evidence type="ECO:0000313" key="12">
    <source>
        <dbReference type="Proteomes" id="UP000002280"/>
    </source>
</evidence>
<evidence type="ECO:0000256" key="6">
    <source>
        <dbReference type="ARBA" id="ARBA00022940"/>
    </source>
</evidence>
<dbReference type="Pfam" id="PF13841">
    <property type="entry name" value="Defensin_beta_2"/>
    <property type="match status" value="1"/>
</dbReference>
<dbReference type="Ensembl" id="ENSMODT00000062649.1">
    <property type="protein sequence ID" value="ENSMODP00000047164.1"/>
    <property type="gene ID" value="ENSMODG00000036405.1"/>
</dbReference>
<dbReference type="InterPro" id="IPR025933">
    <property type="entry name" value="Beta_defensin_dom"/>
</dbReference>
<keyword evidence="3 9" id="KW-0964">Secreted</keyword>
<evidence type="ECO:0000256" key="1">
    <source>
        <dbReference type="ARBA" id="ARBA00004613"/>
    </source>
</evidence>
<dbReference type="GO" id="GO:0045087">
    <property type="term" value="P:innate immune response"/>
    <property type="evidence" value="ECO:0007669"/>
    <property type="project" value="InterPro"/>
</dbReference>
<keyword evidence="6 9" id="KW-0211">Defensin</keyword>
<evidence type="ECO:0000256" key="2">
    <source>
        <dbReference type="ARBA" id="ARBA00007371"/>
    </source>
</evidence>
<keyword evidence="5 9" id="KW-0732">Signal</keyword>
<dbReference type="InterPro" id="IPR050544">
    <property type="entry name" value="Beta-defensin"/>
</dbReference>
<dbReference type="GO" id="GO:0042742">
    <property type="term" value="P:defense response to bacterium"/>
    <property type="evidence" value="ECO:0007669"/>
    <property type="project" value="UniProtKB-UniRule"/>
</dbReference>
<protein>
    <recommendedName>
        <fullName evidence="9">Beta-defensin</fullName>
    </recommendedName>
</protein>
<reference evidence="11" key="3">
    <citation type="submission" date="2025-09" db="UniProtKB">
        <authorList>
            <consortium name="Ensembl"/>
        </authorList>
    </citation>
    <scope>IDENTIFICATION</scope>
</reference>
<comment type="subcellular location">
    <subcellularLocation>
        <location evidence="1 9">Secreted</location>
    </subcellularLocation>
</comment>
<evidence type="ECO:0000256" key="7">
    <source>
        <dbReference type="ARBA" id="ARBA00023022"/>
    </source>
</evidence>
<dbReference type="GO" id="GO:0005576">
    <property type="term" value="C:extracellular region"/>
    <property type="evidence" value="ECO:0007669"/>
    <property type="project" value="UniProtKB-SubCell"/>
</dbReference>
<comment type="function">
    <text evidence="9">Has antibacterial activity.</text>
</comment>
<feature type="signal peptide" evidence="9">
    <location>
        <begin position="1"/>
        <end position="19"/>
    </location>
</feature>
<name>A0A5F8GI79_MONDO</name>
<evidence type="ECO:0000256" key="5">
    <source>
        <dbReference type="ARBA" id="ARBA00022729"/>
    </source>
</evidence>
<keyword evidence="8" id="KW-1015">Disulfide bond</keyword>
<evidence type="ECO:0000256" key="4">
    <source>
        <dbReference type="ARBA" id="ARBA00022529"/>
    </source>
</evidence>
<reference evidence="11 12" key="1">
    <citation type="journal article" date="2007" name="Nature">
        <title>Genome of the marsupial Monodelphis domestica reveals innovation in non-coding sequences.</title>
        <authorList>
            <person name="Mikkelsen T.S."/>
            <person name="Wakefield M.J."/>
            <person name="Aken B."/>
            <person name="Amemiya C.T."/>
            <person name="Chang J.L."/>
            <person name="Duke S."/>
            <person name="Garber M."/>
            <person name="Gentles A.J."/>
            <person name="Goodstadt L."/>
            <person name="Heger A."/>
            <person name="Jurka J."/>
            <person name="Kamal M."/>
            <person name="Mauceli E."/>
            <person name="Searle S.M."/>
            <person name="Sharpe T."/>
            <person name="Baker M.L."/>
            <person name="Batzer M.A."/>
            <person name="Benos P.V."/>
            <person name="Belov K."/>
            <person name="Clamp M."/>
            <person name="Cook A."/>
            <person name="Cuff J."/>
            <person name="Das R."/>
            <person name="Davidow L."/>
            <person name="Deakin J.E."/>
            <person name="Fazzari M.J."/>
            <person name="Glass J.L."/>
            <person name="Grabherr M."/>
            <person name="Greally J.M."/>
            <person name="Gu W."/>
            <person name="Hore T.A."/>
            <person name="Huttley G.A."/>
            <person name="Kleber M."/>
            <person name="Jirtle R.L."/>
            <person name="Koina E."/>
            <person name="Lee J.T."/>
            <person name="Mahony S."/>
            <person name="Marra M.A."/>
            <person name="Miller R.D."/>
            <person name="Nicholls R.D."/>
            <person name="Oda M."/>
            <person name="Papenfuss A.T."/>
            <person name="Parra Z.E."/>
            <person name="Pollock D.D."/>
            <person name="Ray D.A."/>
            <person name="Schein J.E."/>
            <person name="Speed T.P."/>
            <person name="Thompson K."/>
            <person name="VandeBerg J.L."/>
            <person name="Wade C.M."/>
            <person name="Walker J.A."/>
            <person name="Waters P.D."/>
            <person name="Webber C."/>
            <person name="Weidman J.R."/>
            <person name="Xie X."/>
            <person name="Zody M.C."/>
            <person name="Baldwin J."/>
            <person name="Abdouelleil A."/>
            <person name="Abdulkadir J."/>
            <person name="Abebe A."/>
            <person name="Abera B."/>
            <person name="Abreu J."/>
            <person name="Acer S.C."/>
            <person name="Aftuck L."/>
            <person name="Alexander A."/>
            <person name="An P."/>
            <person name="Anderson E."/>
            <person name="Anderson S."/>
            <person name="Arachi H."/>
            <person name="Azer M."/>
            <person name="Bachantsang P."/>
            <person name="Barry A."/>
            <person name="Bayul T."/>
            <person name="Berlin A."/>
            <person name="Bessette D."/>
            <person name="Bloom T."/>
            <person name="Bloom T."/>
            <person name="Boguslavskiy L."/>
            <person name="Bonnet C."/>
            <person name="Boukhgalter B."/>
            <person name="Bourzgui I."/>
            <person name="Brown A."/>
            <person name="Cahill P."/>
            <person name="Channer S."/>
            <person name="Cheshatsang Y."/>
            <person name="Chuda L."/>
            <person name="Citroen M."/>
            <person name="Collymore A."/>
            <person name="Cooke P."/>
            <person name="Costello M."/>
            <person name="D'Aco K."/>
            <person name="Daza R."/>
            <person name="De Haan G."/>
            <person name="DeGray S."/>
            <person name="DeMaso C."/>
            <person name="Dhargay N."/>
            <person name="Dooley K."/>
            <person name="Dooley E."/>
            <person name="Doricent M."/>
            <person name="Dorje P."/>
            <person name="Dorjee K."/>
            <person name="Dupes A."/>
            <person name="Elong R."/>
            <person name="Falk J."/>
            <person name="Farina A."/>
            <person name="Faro S."/>
            <person name="Ferguson D."/>
            <person name="Fisher S."/>
            <person name="Foley C.D."/>
            <person name="Franke A."/>
            <person name="Friedrich D."/>
            <person name="Gadbois L."/>
            <person name="Gearin G."/>
            <person name="Gearin C.R."/>
            <person name="Giannoukos G."/>
            <person name="Goode T."/>
            <person name="Graham J."/>
            <person name="Grandbois E."/>
            <person name="Grewal S."/>
            <person name="Gyaltsen K."/>
            <person name="Hafez N."/>
            <person name="Hagos B."/>
            <person name="Hall J."/>
            <person name="Henson C."/>
            <person name="Hollinger A."/>
            <person name="Honan T."/>
            <person name="Huard M.D."/>
            <person name="Hughes L."/>
            <person name="Hurhula B."/>
            <person name="Husby M.E."/>
            <person name="Kamat A."/>
            <person name="Kanga B."/>
            <person name="Kashin S."/>
            <person name="Khazanovich D."/>
            <person name="Kisner P."/>
            <person name="Lance K."/>
            <person name="Lara M."/>
            <person name="Lee W."/>
            <person name="Lennon N."/>
            <person name="Letendre F."/>
            <person name="LeVine R."/>
            <person name="Lipovsky A."/>
            <person name="Liu X."/>
            <person name="Liu J."/>
            <person name="Liu S."/>
            <person name="Lokyitsang T."/>
            <person name="Lokyitsang Y."/>
            <person name="Lubonja R."/>
            <person name="Lui A."/>
            <person name="MacDonald P."/>
            <person name="Magnisalis V."/>
            <person name="Maru K."/>
            <person name="Matthews C."/>
            <person name="McCusker W."/>
            <person name="McDonough S."/>
            <person name="Mehta T."/>
            <person name="Meldrim J."/>
            <person name="Meneus L."/>
            <person name="Mihai O."/>
            <person name="Mihalev A."/>
            <person name="Mihova T."/>
            <person name="Mittelman R."/>
            <person name="Mlenga V."/>
            <person name="Montmayeur A."/>
            <person name="Mulrain L."/>
            <person name="Navidi A."/>
            <person name="Naylor J."/>
            <person name="Negash T."/>
            <person name="Nguyen T."/>
            <person name="Nguyen N."/>
            <person name="Nicol R."/>
            <person name="Norbu C."/>
            <person name="Norbu N."/>
            <person name="Novod N."/>
            <person name="O'Neill B."/>
            <person name="Osman S."/>
            <person name="Markiewicz E."/>
            <person name="Oyono O.L."/>
            <person name="Patti C."/>
            <person name="Phunkhang P."/>
            <person name="Pierre F."/>
            <person name="Priest M."/>
            <person name="Raghuraman S."/>
            <person name="Rege F."/>
            <person name="Reyes R."/>
            <person name="Rise C."/>
            <person name="Rogov P."/>
            <person name="Ross K."/>
            <person name="Ryan E."/>
            <person name="Settipalli S."/>
            <person name="Shea T."/>
            <person name="Sherpa N."/>
            <person name="Shi L."/>
            <person name="Shih D."/>
            <person name="Sparrow T."/>
            <person name="Spaulding J."/>
            <person name="Stalker J."/>
            <person name="Stange-Thomann N."/>
            <person name="Stavropoulos S."/>
            <person name="Stone C."/>
            <person name="Strader C."/>
            <person name="Tesfaye S."/>
            <person name="Thomson T."/>
            <person name="Thoulutsang Y."/>
            <person name="Thoulutsang D."/>
            <person name="Topham K."/>
            <person name="Topping I."/>
            <person name="Tsamla T."/>
            <person name="Vassiliev H."/>
            <person name="Vo A."/>
            <person name="Wangchuk T."/>
            <person name="Wangdi T."/>
            <person name="Weiand M."/>
            <person name="Wilkinson J."/>
            <person name="Wilson A."/>
            <person name="Yadav S."/>
            <person name="Young G."/>
            <person name="Yu Q."/>
            <person name="Zembek L."/>
            <person name="Zhong D."/>
            <person name="Zimmer A."/>
            <person name="Zwirko Z."/>
            <person name="Jaffe D.B."/>
            <person name="Alvarez P."/>
            <person name="Brockman W."/>
            <person name="Butler J."/>
            <person name="Chin C."/>
            <person name="Gnerre S."/>
            <person name="MacCallum I."/>
            <person name="Graves J.A."/>
            <person name="Ponting C.P."/>
            <person name="Breen M."/>
            <person name="Samollow P.B."/>
            <person name="Lander E.S."/>
            <person name="Lindblad-Toh K."/>
        </authorList>
    </citation>
    <scope>NUCLEOTIDE SEQUENCE [LARGE SCALE GENOMIC DNA]</scope>
</reference>
<dbReference type="PANTHER" id="PTHR15001">
    <property type="entry name" value="BETA-DEFENSIN 123-RELATED"/>
    <property type="match status" value="1"/>
</dbReference>
<feature type="chain" id="PRO_5023977101" description="Beta-defensin" evidence="9">
    <location>
        <begin position="20"/>
        <end position="76"/>
    </location>
</feature>
<evidence type="ECO:0000256" key="8">
    <source>
        <dbReference type="ARBA" id="ARBA00023157"/>
    </source>
</evidence>